<dbReference type="GO" id="GO:0031625">
    <property type="term" value="F:ubiquitin protein ligase binding"/>
    <property type="evidence" value="ECO:0007669"/>
    <property type="project" value="TreeGrafter"/>
</dbReference>
<name>A0A0F4YTL8_RASE3</name>
<dbReference type="STRING" id="1408163.A0A0F4YTL8"/>
<dbReference type="OrthoDB" id="3832628at2759"/>
<protein>
    <submittedName>
        <fullName evidence="3">Arrestin (Or S-antigen), N-terminal domain protein</fullName>
    </submittedName>
</protein>
<dbReference type="Pfam" id="PF13002">
    <property type="entry name" value="LDB19"/>
    <property type="match status" value="1"/>
</dbReference>
<organism evidence="3 4">
    <name type="scientific">Rasamsonia emersonii (strain ATCC 16479 / CBS 393.64 / IMI 116815)</name>
    <dbReference type="NCBI Taxonomy" id="1408163"/>
    <lineage>
        <taxon>Eukaryota</taxon>
        <taxon>Fungi</taxon>
        <taxon>Dikarya</taxon>
        <taxon>Ascomycota</taxon>
        <taxon>Pezizomycotina</taxon>
        <taxon>Eurotiomycetes</taxon>
        <taxon>Eurotiomycetidae</taxon>
        <taxon>Eurotiales</taxon>
        <taxon>Trichocomaceae</taxon>
        <taxon>Rasamsonia</taxon>
    </lineage>
</organism>
<dbReference type="EMBL" id="LASV01000214">
    <property type="protein sequence ID" value="KKA20978.1"/>
    <property type="molecule type" value="Genomic_DNA"/>
</dbReference>
<feature type="compositionally biased region" description="Basic and acidic residues" evidence="1">
    <location>
        <begin position="79"/>
        <end position="91"/>
    </location>
</feature>
<feature type="compositionally biased region" description="Low complexity" evidence="1">
    <location>
        <begin position="1"/>
        <end position="36"/>
    </location>
</feature>
<dbReference type="PANTHER" id="PTHR11188:SF76">
    <property type="entry name" value="PROTEIN LDB19"/>
    <property type="match status" value="1"/>
</dbReference>
<comment type="caution">
    <text evidence="3">The sequence shown here is derived from an EMBL/GenBank/DDBJ whole genome shotgun (WGS) entry which is preliminary data.</text>
</comment>
<dbReference type="Proteomes" id="UP000053958">
    <property type="component" value="Unassembled WGS sequence"/>
</dbReference>
<evidence type="ECO:0000313" key="3">
    <source>
        <dbReference type="EMBL" id="KKA20978.1"/>
    </source>
</evidence>
<keyword evidence="4" id="KW-1185">Reference proteome</keyword>
<feature type="compositionally biased region" description="Basic and acidic residues" evidence="1">
    <location>
        <begin position="43"/>
        <end position="54"/>
    </location>
</feature>
<reference evidence="3 4" key="1">
    <citation type="submission" date="2015-04" db="EMBL/GenBank/DDBJ databases">
        <authorList>
            <person name="Heijne W.H."/>
            <person name="Fedorova N.D."/>
            <person name="Nierman W.C."/>
            <person name="Vollebregt A.W."/>
            <person name="Zhao Z."/>
            <person name="Wu L."/>
            <person name="Kumar M."/>
            <person name="Stam H."/>
            <person name="van den Berg M.A."/>
            <person name="Pel H.J."/>
        </authorList>
    </citation>
    <scope>NUCLEOTIDE SEQUENCE [LARGE SCALE GENOMIC DNA]</scope>
    <source>
        <strain evidence="3 4">CBS 393.64</strain>
    </source>
</reference>
<evidence type="ECO:0000313" key="4">
    <source>
        <dbReference type="Proteomes" id="UP000053958"/>
    </source>
</evidence>
<dbReference type="GO" id="GO:0030674">
    <property type="term" value="F:protein-macromolecule adaptor activity"/>
    <property type="evidence" value="ECO:0007669"/>
    <property type="project" value="TreeGrafter"/>
</dbReference>
<dbReference type="RefSeq" id="XP_013327590.1">
    <property type="nucleotide sequence ID" value="XM_013472136.1"/>
</dbReference>
<feature type="compositionally biased region" description="Polar residues" evidence="1">
    <location>
        <begin position="481"/>
        <end position="493"/>
    </location>
</feature>
<dbReference type="GO" id="GO:0005829">
    <property type="term" value="C:cytosol"/>
    <property type="evidence" value="ECO:0007669"/>
    <property type="project" value="TreeGrafter"/>
</dbReference>
<dbReference type="InterPro" id="IPR050357">
    <property type="entry name" value="Arrestin_domain-protein"/>
</dbReference>
<sequence length="543" mass="59848">MPGRLLSSLVRSTSPSSAWTHSNSSSTSSVNEIASSKRNSLHLHPDGSHESSERRLSFSMDHIIHPNKEKRLSLGRSSRSKDRSGSKEDSRASGAKLDMIIESPPLVFYGTPANSSGALFSGRLRVAVPESAGVITLDKFDMHLTLSITTKKPISRDCRNCSTRTNDLCYWDFLTEPIHLKPGDHDFPFSYLFPGNLPASAQGSLGTVEYSLSARAILSTGEEITMKTPLTIQRAILPGNDRSSVRIFPPTNLTGRVVLPSVVHPIGSFPVQMTLSGIVEKGEESQTRWRLRKMMWRIEEHQKIVSTACAKHAHKIGGEGKGVLHQETRIIGHNEEKSGWKTDFDTAGGEINMEFEACIKPGSKPVCDLETPGGLEVKHNLVIELIVAEEFCPNKNTKLITPTGAARVLRMQFNLLVTERSGLGISWDEEMPPMYNDVPASPPGYSAIDPNCAMEDYNGSPLPPLPQYEELERMDCFRLESNSKTNDSSQPSGRNDESQQLTRQQTRLTVDDLTAEPPMMESRSRAPPDENNTAEAPEPGSMQ</sequence>
<dbReference type="SUPFAM" id="SSF81296">
    <property type="entry name" value="E set domains"/>
    <property type="match status" value="1"/>
</dbReference>
<feature type="region of interest" description="Disordered" evidence="1">
    <location>
        <begin position="67"/>
        <end position="95"/>
    </location>
</feature>
<feature type="region of interest" description="Disordered" evidence="1">
    <location>
        <begin position="481"/>
        <end position="543"/>
    </location>
</feature>
<feature type="domain" description="LDB19 N-terminal" evidence="2">
    <location>
        <begin position="142"/>
        <end position="316"/>
    </location>
</feature>
<dbReference type="Gene3D" id="2.60.40.640">
    <property type="match status" value="1"/>
</dbReference>
<dbReference type="GO" id="GO:0005886">
    <property type="term" value="C:plasma membrane"/>
    <property type="evidence" value="ECO:0007669"/>
    <property type="project" value="TreeGrafter"/>
</dbReference>
<dbReference type="InterPro" id="IPR014752">
    <property type="entry name" value="Arrestin-like_C"/>
</dbReference>
<dbReference type="AlphaFoldDB" id="A0A0F4YTL8"/>
<dbReference type="GeneID" id="25317345"/>
<evidence type="ECO:0000259" key="2">
    <source>
        <dbReference type="Pfam" id="PF13002"/>
    </source>
</evidence>
<dbReference type="InterPro" id="IPR024391">
    <property type="entry name" value="LDB19_N"/>
</dbReference>
<proteinExistence type="predicted"/>
<evidence type="ECO:0000256" key="1">
    <source>
        <dbReference type="SAM" id="MobiDB-lite"/>
    </source>
</evidence>
<feature type="compositionally biased region" description="Low complexity" evidence="1">
    <location>
        <begin position="499"/>
        <end position="508"/>
    </location>
</feature>
<dbReference type="InterPro" id="IPR014756">
    <property type="entry name" value="Ig_E-set"/>
</dbReference>
<dbReference type="GO" id="GO:0070086">
    <property type="term" value="P:ubiquitin-dependent endocytosis"/>
    <property type="evidence" value="ECO:0007669"/>
    <property type="project" value="TreeGrafter"/>
</dbReference>
<accession>A0A0F4YTL8</accession>
<gene>
    <name evidence="3" type="ORF">T310_4998</name>
</gene>
<dbReference type="PANTHER" id="PTHR11188">
    <property type="entry name" value="ARRESTIN DOMAIN CONTAINING PROTEIN"/>
    <property type="match status" value="1"/>
</dbReference>
<feature type="region of interest" description="Disordered" evidence="1">
    <location>
        <begin position="1"/>
        <end position="54"/>
    </location>
</feature>